<feature type="transmembrane region" description="Helical" evidence="9">
    <location>
        <begin position="183"/>
        <end position="209"/>
    </location>
</feature>
<dbReference type="PANTHER" id="PTHR30012">
    <property type="entry name" value="GENERAL SECRETION PATHWAY PROTEIN"/>
    <property type="match status" value="1"/>
</dbReference>
<dbReference type="Proteomes" id="UP001519342">
    <property type="component" value="Unassembled WGS sequence"/>
</dbReference>
<dbReference type="PRINTS" id="PR00812">
    <property type="entry name" value="BCTERIALGSPF"/>
</dbReference>
<keyword evidence="3 8" id="KW-0813">Transport</keyword>
<dbReference type="InterPro" id="IPR001992">
    <property type="entry name" value="T2SS_GspF/T4SS_PilC_CS"/>
</dbReference>
<feature type="transmembrane region" description="Helical" evidence="9">
    <location>
        <begin position="235"/>
        <end position="255"/>
    </location>
</feature>
<evidence type="ECO:0000259" key="10">
    <source>
        <dbReference type="Pfam" id="PF00482"/>
    </source>
</evidence>
<dbReference type="EMBL" id="JAGGKS010000012">
    <property type="protein sequence ID" value="MBP1927337.1"/>
    <property type="molecule type" value="Genomic_DNA"/>
</dbReference>
<evidence type="ECO:0000256" key="3">
    <source>
        <dbReference type="ARBA" id="ARBA00022448"/>
    </source>
</evidence>
<evidence type="ECO:0000256" key="9">
    <source>
        <dbReference type="SAM" id="Phobius"/>
    </source>
</evidence>
<feature type="domain" description="Type II secretion system protein GspF" evidence="10">
    <location>
        <begin position="83"/>
        <end position="206"/>
    </location>
</feature>
<protein>
    <submittedName>
        <fullName evidence="11">Type IV pilus assembly protein PilC</fullName>
    </submittedName>
</protein>
<dbReference type="PANTHER" id="PTHR30012:SF0">
    <property type="entry name" value="TYPE II SECRETION SYSTEM PROTEIN F-RELATED"/>
    <property type="match status" value="1"/>
</dbReference>
<dbReference type="Pfam" id="PF00482">
    <property type="entry name" value="T2SSF"/>
    <property type="match status" value="2"/>
</dbReference>
<evidence type="ECO:0000256" key="1">
    <source>
        <dbReference type="ARBA" id="ARBA00004651"/>
    </source>
</evidence>
<organism evidence="11 12">
    <name type="scientific">Sedimentibacter acidaminivorans</name>
    <dbReference type="NCBI Taxonomy" id="913099"/>
    <lineage>
        <taxon>Bacteria</taxon>
        <taxon>Bacillati</taxon>
        <taxon>Bacillota</taxon>
        <taxon>Tissierellia</taxon>
        <taxon>Sedimentibacter</taxon>
    </lineage>
</organism>
<keyword evidence="6 9" id="KW-1133">Transmembrane helix</keyword>
<name>A0ABS4GI16_9FIRM</name>
<dbReference type="PROSITE" id="PS00874">
    <property type="entry name" value="T2SP_F"/>
    <property type="match status" value="1"/>
</dbReference>
<keyword evidence="7 9" id="KW-0472">Membrane</keyword>
<dbReference type="InterPro" id="IPR018076">
    <property type="entry name" value="T2SS_GspF_dom"/>
</dbReference>
<keyword evidence="4" id="KW-1003">Cell membrane</keyword>
<comment type="caution">
    <text evidence="11">The sequence shown here is derived from an EMBL/GenBank/DDBJ whole genome shotgun (WGS) entry which is preliminary data.</text>
</comment>
<dbReference type="Gene3D" id="1.20.81.30">
    <property type="entry name" value="Type II secretion system (T2SS), domain F"/>
    <property type="match status" value="2"/>
</dbReference>
<sequence>MNETAEIHNLYKAGDDFMRYKYKSISNDGRESEGLYVGDNEAGLIAMLKDKKELVVSIERDIQSEAQIEIFKKKVKKKDLSLFCRQFYTMISAGLGIVPCLEILVSQTENKSFKNAIADTYEEVQKGSTLSESMTQHKDVFPTILISMVEAGEVSGNLDTIMLRMAEHFEKENKTENKVKSALVYPTVLAVVSVAVVVFMLVFIMPTFIGMFEGSGTELPGPTQFLINLSNSMQTYWYIYMAVVIAIVIGISMYMKTEEGTRFFDSMKLRLPIVKKTSTMLVTSRFTRTLSTLLSSGIPLIQAMEVVAKVVNNSIIEERLLSGIESIRKGVSLSRTVKDVGIFPPMVDSMIKIGEESGSLDDMLYKTADFYDEEAEASIQRLTSMIEPLMIVVMGLVIGLIVIAMYLPMFDMMNTV</sequence>
<accession>A0ABS4GI16</accession>
<evidence type="ECO:0000256" key="4">
    <source>
        <dbReference type="ARBA" id="ARBA00022475"/>
    </source>
</evidence>
<evidence type="ECO:0000256" key="2">
    <source>
        <dbReference type="ARBA" id="ARBA00005745"/>
    </source>
</evidence>
<keyword evidence="5 8" id="KW-0812">Transmembrane</keyword>
<evidence type="ECO:0000313" key="11">
    <source>
        <dbReference type="EMBL" id="MBP1927337.1"/>
    </source>
</evidence>
<comment type="similarity">
    <text evidence="2 8">Belongs to the GSP F family.</text>
</comment>
<comment type="subcellular location">
    <subcellularLocation>
        <location evidence="1 8">Cell membrane</location>
        <topology evidence="1 8">Multi-pass membrane protein</topology>
    </subcellularLocation>
</comment>
<evidence type="ECO:0000313" key="12">
    <source>
        <dbReference type="Proteomes" id="UP001519342"/>
    </source>
</evidence>
<evidence type="ECO:0000256" key="7">
    <source>
        <dbReference type="ARBA" id="ARBA00023136"/>
    </source>
</evidence>
<gene>
    <name evidence="11" type="ORF">J2Z76_003234</name>
</gene>
<proteinExistence type="inferred from homology"/>
<dbReference type="InterPro" id="IPR003004">
    <property type="entry name" value="GspF/PilC"/>
</dbReference>
<reference evidence="11 12" key="1">
    <citation type="submission" date="2021-03" db="EMBL/GenBank/DDBJ databases">
        <title>Genomic Encyclopedia of Type Strains, Phase IV (KMG-IV): sequencing the most valuable type-strain genomes for metagenomic binning, comparative biology and taxonomic classification.</title>
        <authorList>
            <person name="Goeker M."/>
        </authorList>
    </citation>
    <scope>NUCLEOTIDE SEQUENCE [LARGE SCALE GENOMIC DNA]</scope>
    <source>
        <strain evidence="11 12">DSM 24004</strain>
    </source>
</reference>
<evidence type="ECO:0000256" key="6">
    <source>
        <dbReference type="ARBA" id="ARBA00022989"/>
    </source>
</evidence>
<keyword evidence="12" id="KW-1185">Reference proteome</keyword>
<feature type="transmembrane region" description="Helical" evidence="9">
    <location>
        <begin position="389"/>
        <end position="409"/>
    </location>
</feature>
<feature type="domain" description="Type II secretion system protein GspF" evidence="10">
    <location>
        <begin position="286"/>
        <end position="408"/>
    </location>
</feature>
<dbReference type="RefSeq" id="WP_342455060.1">
    <property type="nucleotide sequence ID" value="NZ_JAGGKS010000012.1"/>
</dbReference>
<evidence type="ECO:0000256" key="5">
    <source>
        <dbReference type="ARBA" id="ARBA00022692"/>
    </source>
</evidence>
<evidence type="ECO:0000256" key="8">
    <source>
        <dbReference type="RuleBase" id="RU003923"/>
    </source>
</evidence>
<dbReference type="InterPro" id="IPR042094">
    <property type="entry name" value="T2SS_GspF_sf"/>
</dbReference>